<reference evidence="12" key="1">
    <citation type="journal article" date="2019" name="Int. J. Syst. Evol. Microbiol.">
        <title>The Global Catalogue of Microorganisms (GCM) 10K type strain sequencing project: providing services to taxonomists for standard genome sequencing and annotation.</title>
        <authorList>
            <consortium name="The Broad Institute Genomics Platform"/>
            <consortium name="The Broad Institute Genome Sequencing Center for Infectious Disease"/>
            <person name="Wu L."/>
            <person name="Ma J."/>
        </authorList>
    </citation>
    <scope>NUCLEOTIDE SEQUENCE [LARGE SCALE GENOMIC DNA]</scope>
    <source>
        <strain evidence="12">JCM 18283</strain>
    </source>
</reference>
<keyword evidence="5" id="KW-0813">Transport</keyword>
<dbReference type="NCBIfam" id="TIGR01528">
    <property type="entry name" value="NMN_trans_PnuC"/>
    <property type="match status" value="1"/>
</dbReference>
<dbReference type="Pfam" id="PF04973">
    <property type="entry name" value="NMN_transporter"/>
    <property type="match status" value="1"/>
</dbReference>
<protein>
    <recommendedName>
        <fullName evidence="4">Nicotinamide riboside transporter PnuC</fullName>
    </recommendedName>
</protein>
<proteinExistence type="inferred from homology"/>
<evidence type="ECO:0000256" key="5">
    <source>
        <dbReference type="ARBA" id="ARBA00022448"/>
    </source>
</evidence>
<feature type="transmembrane region" description="Helical" evidence="10">
    <location>
        <begin position="38"/>
        <end position="56"/>
    </location>
</feature>
<dbReference type="Proteomes" id="UP001501436">
    <property type="component" value="Unassembled WGS sequence"/>
</dbReference>
<dbReference type="RefSeq" id="WP_345334018.1">
    <property type="nucleotide sequence ID" value="NZ_BAABJI010000004.1"/>
</dbReference>
<dbReference type="EMBL" id="BAABJI010000004">
    <property type="protein sequence ID" value="GAA4930004.1"/>
    <property type="molecule type" value="Genomic_DNA"/>
</dbReference>
<organism evidence="11 12">
    <name type="scientific">Mucilaginibacter defluvii</name>
    <dbReference type="NCBI Taxonomy" id="1196019"/>
    <lineage>
        <taxon>Bacteria</taxon>
        <taxon>Pseudomonadati</taxon>
        <taxon>Bacteroidota</taxon>
        <taxon>Sphingobacteriia</taxon>
        <taxon>Sphingobacteriales</taxon>
        <taxon>Sphingobacteriaceae</taxon>
        <taxon>Mucilaginibacter</taxon>
    </lineage>
</organism>
<dbReference type="PANTHER" id="PTHR36122">
    <property type="entry name" value="NICOTINAMIDE RIBOSIDE TRANSPORTER PNUC"/>
    <property type="match status" value="1"/>
</dbReference>
<keyword evidence="9 10" id="KW-0472">Membrane</keyword>
<evidence type="ECO:0000256" key="10">
    <source>
        <dbReference type="SAM" id="Phobius"/>
    </source>
</evidence>
<accession>A0ABP9G6J4</accession>
<comment type="caution">
    <text evidence="11">The sequence shown here is derived from an EMBL/GenBank/DDBJ whole genome shotgun (WGS) entry which is preliminary data.</text>
</comment>
<feature type="transmembrane region" description="Helical" evidence="10">
    <location>
        <begin position="102"/>
        <end position="122"/>
    </location>
</feature>
<keyword evidence="12" id="KW-1185">Reference proteome</keyword>
<evidence type="ECO:0000256" key="4">
    <source>
        <dbReference type="ARBA" id="ARBA00017522"/>
    </source>
</evidence>
<evidence type="ECO:0000313" key="11">
    <source>
        <dbReference type="EMBL" id="GAA4930004.1"/>
    </source>
</evidence>
<comment type="subcellular location">
    <subcellularLocation>
        <location evidence="2">Cell membrane</location>
        <topology evidence="2">Multi-pass membrane protein</topology>
    </subcellularLocation>
</comment>
<keyword evidence="7 10" id="KW-0812">Transmembrane</keyword>
<evidence type="ECO:0000256" key="7">
    <source>
        <dbReference type="ARBA" id="ARBA00022692"/>
    </source>
</evidence>
<dbReference type="PANTHER" id="PTHR36122:SF2">
    <property type="entry name" value="NICOTINAMIDE RIBOSIDE TRANSPORTER PNUC"/>
    <property type="match status" value="1"/>
</dbReference>
<comment type="function">
    <text evidence="1">Required for nicotinamide riboside transport across the inner membrane.</text>
</comment>
<keyword evidence="6" id="KW-1003">Cell membrane</keyword>
<evidence type="ECO:0000256" key="1">
    <source>
        <dbReference type="ARBA" id="ARBA00002672"/>
    </source>
</evidence>
<evidence type="ECO:0000256" key="8">
    <source>
        <dbReference type="ARBA" id="ARBA00022989"/>
    </source>
</evidence>
<evidence type="ECO:0000313" key="12">
    <source>
        <dbReference type="Proteomes" id="UP001501436"/>
    </source>
</evidence>
<evidence type="ECO:0000256" key="9">
    <source>
        <dbReference type="ARBA" id="ARBA00023136"/>
    </source>
</evidence>
<keyword evidence="8 10" id="KW-1133">Transmembrane helix</keyword>
<evidence type="ECO:0000256" key="2">
    <source>
        <dbReference type="ARBA" id="ARBA00004651"/>
    </source>
</evidence>
<name>A0ABP9G6J4_9SPHI</name>
<dbReference type="InterPro" id="IPR006419">
    <property type="entry name" value="NMN_transpt_PnuC"/>
</dbReference>
<feature type="transmembrane region" description="Helical" evidence="10">
    <location>
        <begin position="174"/>
        <end position="192"/>
    </location>
</feature>
<sequence length="205" mass="23497">MQHWIELFITQIKETGPLQWVATIFGMAEVLLAKRNNILLYPAGIVGIVLSLYLLVDVKLYAEAALNMYYLVMSIYGWIYWTRKRDEPPVQISYANRSEWMVTVAISLGGWAVLYLLLKYFTPSDVPILDSFVSSTAWAGMWLLARRKIENWVLLNISNFVAVPLLFYKGLPLFACLTIFLFVVAIFGYIDWKKKLDGKINVAAN</sequence>
<comment type="similarity">
    <text evidence="3">Belongs to the nicotinamide ribonucleoside (NR) uptake permease (TC 4.B.1) family.</text>
</comment>
<gene>
    <name evidence="11" type="primary">pnuC_2</name>
    <name evidence="11" type="ORF">GCM10023313_38550</name>
</gene>
<evidence type="ECO:0000256" key="6">
    <source>
        <dbReference type="ARBA" id="ARBA00022475"/>
    </source>
</evidence>
<feature type="transmembrane region" description="Helical" evidence="10">
    <location>
        <begin position="62"/>
        <end position="81"/>
    </location>
</feature>
<evidence type="ECO:0000256" key="3">
    <source>
        <dbReference type="ARBA" id="ARBA00006669"/>
    </source>
</evidence>